<feature type="active site" description="Proton acceptor; for glutaminase activity" evidence="7">
    <location>
        <position position="52"/>
    </location>
</feature>
<evidence type="ECO:0000256" key="5">
    <source>
        <dbReference type="ARBA" id="ARBA00022840"/>
    </source>
</evidence>
<evidence type="ECO:0000256" key="1">
    <source>
        <dbReference type="ARBA" id="ARBA00005188"/>
    </source>
</evidence>
<feature type="active site" description="Nucleophile; for glutaminase activity" evidence="7">
    <location>
        <position position="176"/>
    </location>
</feature>
<dbReference type="FunFam" id="3.60.110.10:FF:000020">
    <property type="entry name" value="Glutamine-dependent NAD(+) synthetase"/>
    <property type="match status" value="1"/>
</dbReference>
<dbReference type="GO" id="GO:0008795">
    <property type="term" value="F:NAD+ synthase activity"/>
    <property type="evidence" value="ECO:0007669"/>
    <property type="project" value="UniProtKB-UniRule"/>
</dbReference>
<dbReference type="GO" id="GO:0003952">
    <property type="term" value="F:NAD+ synthase (glutamine-hydrolyzing) activity"/>
    <property type="evidence" value="ECO:0007669"/>
    <property type="project" value="UniProtKB-UniRule"/>
</dbReference>
<feature type="binding site" evidence="7">
    <location>
        <position position="456"/>
    </location>
    <ligand>
        <name>deamido-NAD(+)</name>
        <dbReference type="ChEBI" id="CHEBI:58437"/>
        <note>ligand shared between two neighboring subunits</note>
    </ligand>
</feature>
<evidence type="ECO:0000256" key="4">
    <source>
        <dbReference type="ARBA" id="ARBA00022741"/>
    </source>
</evidence>
<dbReference type="Proteomes" id="UP000193928">
    <property type="component" value="Unassembled WGS sequence"/>
</dbReference>
<dbReference type="Pfam" id="PF00795">
    <property type="entry name" value="CN_hydrolase"/>
    <property type="match status" value="1"/>
</dbReference>
<name>A0A1X1VVD1_MYCGO</name>
<dbReference type="InterPro" id="IPR022310">
    <property type="entry name" value="NAD/GMP_synthase"/>
</dbReference>
<dbReference type="Pfam" id="PF02540">
    <property type="entry name" value="NAD_synthase"/>
    <property type="match status" value="1"/>
</dbReference>
<dbReference type="FunFam" id="3.40.50.620:FF:000155">
    <property type="entry name" value="Glutamine-dependent NAD(+) synthetase"/>
    <property type="match status" value="1"/>
</dbReference>
<organism evidence="11 12">
    <name type="scientific">Mycobacterium gordonae</name>
    <dbReference type="NCBI Taxonomy" id="1778"/>
    <lineage>
        <taxon>Bacteria</taxon>
        <taxon>Bacillati</taxon>
        <taxon>Actinomycetota</taxon>
        <taxon>Actinomycetes</taxon>
        <taxon>Mycobacteriales</taxon>
        <taxon>Mycobacteriaceae</taxon>
        <taxon>Mycobacterium</taxon>
    </lineage>
</organism>
<dbReference type="Gene3D" id="3.40.50.620">
    <property type="entry name" value="HUPs"/>
    <property type="match status" value="1"/>
</dbReference>
<feature type="binding site" evidence="7">
    <location>
        <position position="209"/>
    </location>
    <ligand>
        <name>L-glutamine</name>
        <dbReference type="ChEBI" id="CHEBI:58359"/>
    </ligand>
</feature>
<feature type="domain" description="CN hydrolase" evidence="10">
    <location>
        <begin position="12"/>
        <end position="276"/>
    </location>
</feature>
<dbReference type="InterPro" id="IPR003010">
    <property type="entry name" value="C-N_Hydrolase"/>
</dbReference>
<gene>
    <name evidence="7 11" type="primary">nadE</name>
    <name evidence="11" type="ORF">AWC08_03160</name>
</gene>
<evidence type="ECO:0000313" key="12">
    <source>
        <dbReference type="Proteomes" id="UP000193928"/>
    </source>
</evidence>
<dbReference type="InterPro" id="IPR003694">
    <property type="entry name" value="NAD_synthase"/>
</dbReference>
<dbReference type="PROSITE" id="PS50263">
    <property type="entry name" value="CN_HYDROLASE"/>
    <property type="match status" value="1"/>
</dbReference>
<feature type="binding site" evidence="7">
    <location>
        <begin position="490"/>
        <end position="493"/>
    </location>
    <ligand>
        <name>deamido-NAD(+)</name>
        <dbReference type="ChEBI" id="CHEBI:58437"/>
        <note>ligand shared between two neighboring subunits</note>
    </ligand>
</feature>
<dbReference type="Gene3D" id="3.60.110.10">
    <property type="entry name" value="Carbon-nitrogen hydrolase"/>
    <property type="match status" value="1"/>
</dbReference>
<dbReference type="SUPFAM" id="SSF56317">
    <property type="entry name" value="Carbon-nitrogen hydrolase"/>
    <property type="match status" value="1"/>
</dbReference>
<feature type="binding site" evidence="7">
    <location>
        <position position="203"/>
    </location>
    <ligand>
        <name>L-glutamine</name>
        <dbReference type="ChEBI" id="CHEBI:58359"/>
    </ligand>
</feature>
<dbReference type="CDD" id="cd00553">
    <property type="entry name" value="NAD_synthase"/>
    <property type="match status" value="1"/>
</dbReference>
<dbReference type="GO" id="GO:0005737">
    <property type="term" value="C:cytoplasm"/>
    <property type="evidence" value="ECO:0007669"/>
    <property type="project" value="InterPro"/>
</dbReference>
<comment type="caution">
    <text evidence="11">The sequence shown here is derived from an EMBL/GenBank/DDBJ whole genome shotgun (WGS) entry which is preliminary data.</text>
</comment>
<proteinExistence type="inferred from homology"/>
<comment type="similarity">
    <text evidence="2 7 8">In the C-terminal section; belongs to the NAD synthetase family.</text>
</comment>
<comment type="function">
    <text evidence="7">Catalyzes the ATP-dependent amidation of deamido-NAD to form NAD. Uses L-glutamine as a nitrogen source.</text>
</comment>
<keyword evidence="6 7" id="KW-0520">NAD</keyword>
<feature type="binding site" evidence="7">
    <location>
        <position position="636"/>
    </location>
    <ligand>
        <name>deamido-NAD(+)</name>
        <dbReference type="ChEBI" id="CHEBI:58437"/>
        <note>ligand shared between two neighboring subunits</note>
    </ligand>
</feature>
<dbReference type="InterPro" id="IPR014729">
    <property type="entry name" value="Rossmann-like_a/b/a_fold"/>
</dbReference>
<feature type="binding site" evidence="7">
    <location>
        <position position="485"/>
    </location>
    <ligand>
        <name>deamido-NAD(+)</name>
        <dbReference type="ChEBI" id="CHEBI:58437"/>
        <note>ligand shared between two neighboring subunits</note>
    </ligand>
</feature>
<dbReference type="EMBL" id="LQOY01000207">
    <property type="protein sequence ID" value="ORV73012.1"/>
    <property type="molecule type" value="Genomic_DNA"/>
</dbReference>
<evidence type="ECO:0000259" key="10">
    <source>
        <dbReference type="PROSITE" id="PS50263"/>
    </source>
</evidence>
<keyword evidence="12" id="KW-1185">Reference proteome</keyword>
<dbReference type="InterPro" id="IPR036526">
    <property type="entry name" value="C-N_Hydrolase_sf"/>
</dbReference>
<dbReference type="EC" id="6.3.5.1" evidence="7 8"/>
<comment type="pathway">
    <text evidence="1 7 8">Cofactor biosynthesis; NAD(+) biosynthesis; NAD(+) from deamido-NAD(+) (L-Gln route): step 1/1.</text>
</comment>
<dbReference type="NCBIfam" id="NF002730">
    <property type="entry name" value="PRK02628.1"/>
    <property type="match status" value="1"/>
</dbReference>
<dbReference type="GO" id="GO:0004359">
    <property type="term" value="F:glutaminase activity"/>
    <property type="evidence" value="ECO:0007669"/>
    <property type="project" value="InterPro"/>
</dbReference>
<dbReference type="Gene3D" id="1.10.10.1140">
    <property type="entry name" value="Glutamine-dependent NAD+ synthetase, C-terminal domain"/>
    <property type="match status" value="1"/>
</dbReference>
<evidence type="ECO:0000256" key="2">
    <source>
        <dbReference type="ARBA" id="ARBA00007145"/>
    </source>
</evidence>
<protein>
    <recommendedName>
        <fullName evidence="7 8">Glutamine-dependent NAD(+) synthetase</fullName>
        <ecNumber evidence="7 8">6.3.5.1</ecNumber>
    </recommendedName>
    <alternativeName>
        <fullName evidence="7 8">NAD(+) synthase [glutamine-hydrolyzing]</fullName>
    </alternativeName>
</protein>
<feature type="region of interest" description="Disordered" evidence="9">
    <location>
        <begin position="640"/>
        <end position="659"/>
    </location>
</feature>
<evidence type="ECO:0000256" key="6">
    <source>
        <dbReference type="ARBA" id="ARBA00023027"/>
    </source>
</evidence>
<evidence type="ECO:0000256" key="9">
    <source>
        <dbReference type="SAM" id="MobiDB-lite"/>
    </source>
</evidence>
<feature type="binding site" evidence="7">
    <location>
        <position position="480"/>
    </location>
    <ligand>
        <name>ATP</name>
        <dbReference type="ChEBI" id="CHEBI:30616"/>
    </ligand>
</feature>
<keyword evidence="4 7" id="KW-0547">Nucleotide-binding</keyword>
<feature type="binding site" evidence="7">
    <location>
        <begin position="366"/>
        <end position="373"/>
    </location>
    <ligand>
        <name>ATP</name>
        <dbReference type="ChEBI" id="CHEBI:30616"/>
    </ligand>
</feature>
<keyword evidence="5 7" id="KW-0067">ATP-binding</keyword>
<dbReference type="InterPro" id="IPR014445">
    <property type="entry name" value="Gln-dep_NAD_synthase"/>
</dbReference>
<dbReference type="PIRSF" id="PIRSF006630">
    <property type="entry name" value="NADS_GAT"/>
    <property type="match status" value="1"/>
</dbReference>
<dbReference type="PANTHER" id="PTHR23090">
    <property type="entry name" value="NH 3 /GLUTAMINE-DEPENDENT NAD + SYNTHETASE"/>
    <property type="match status" value="1"/>
</dbReference>
<dbReference type="AlphaFoldDB" id="A0A1X1VVD1"/>
<evidence type="ECO:0000256" key="3">
    <source>
        <dbReference type="ARBA" id="ARBA00022598"/>
    </source>
</evidence>
<dbReference type="FunFam" id="1.10.10.1140:FF:000001">
    <property type="entry name" value="Glutamine-dependent NAD(+) synthetase"/>
    <property type="match status" value="1"/>
</dbReference>
<dbReference type="HAMAP" id="MF_02090">
    <property type="entry name" value="NadE_glutamine_dep"/>
    <property type="match status" value="1"/>
</dbReference>
<dbReference type="InterPro" id="IPR041856">
    <property type="entry name" value="NAD+_synth_C"/>
</dbReference>
<comment type="catalytic activity">
    <reaction evidence="7 8">
        <text>deamido-NAD(+) + L-glutamine + ATP + H2O = L-glutamate + AMP + diphosphate + NAD(+) + H(+)</text>
        <dbReference type="Rhea" id="RHEA:24384"/>
        <dbReference type="ChEBI" id="CHEBI:15377"/>
        <dbReference type="ChEBI" id="CHEBI:15378"/>
        <dbReference type="ChEBI" id="CHEBI:29985"/>
        <dbReference type="ChEBI" id="CHEBI:30616"/>
        <dbReference type="ChEBI" id="CHEBI:33019"/>
        <dbReference type="ChEBI" id="CHEBI:57540"/>
        <dbReference type="ChEBI" id="CHEBI:58359"/>
        <dbReference type="ChEBI" id="CHEBI:58437"/>
        <dbReference type="ChEBI" id="CHEBI:456215"/>
        <dbReference type="EC" id="6.3.5.1"/>
    </reaction>
</comment>
<evidence type="ECO:0000256" key="7">
    <source>
        <dbReference type="HAMAP-Rule" id="MF_02090"/>
    </source>
</evidence>
<dbReference type="RefSeq" id="WP_085088438.1">
    <property type="nucleotide sequence ID" value="NZ_JACKSU010000009.1"/>
</dbReference>
<evidence type="ECO:0000256" key="8">
    <source>
        <dbReference type="PIRNR" id="PIRNR006630"/>
    </source>
</evidence>
<dbReference type="UniPathway" id="UPA00253">
    <property type="reaction ID" value="UER00334"/>
</dbReference>
<accession>A0A1X1VVD1</accession>
<keyword evidence="3 7" id="KW-0436">Ligase</keyword>
<dbReference type="CDD" id="cd07570">
    <property type="entry name" value="GAT_Gln-NAD-synth"/>
    <property type="match status" value="1"/>
</dbReference>
<dbReference type="SUPFAM" id="SSF52402">
    <property type="entry name" value="Adenine nucleotide alpha hydrolases-like"/>
    <property type="match status" value="1"/>
</dbReference>
<feature type="binding site" evidence="7">
    <location>
        <position position="127"/>
    </location>
    <ligand>
        <name>L-glutamine</name>
        <dbReference type="ChEBI" id="CHEBI:58359"/>
    </ligand>
</feature>
<sequence length="680" mass="75068">MSFYSAYRHGFVRVAACTHHTSIGDPAANAASVLGLARQCHDDGVALAVFPELTLCGYSIEDILLQNALLDSVEEALGEVVAASAGLLPVLVVGAPLRHLHRIYNTAVVIHRGVVLGVVPKSYLPTYREFYEYRQIAPGDGERGTIRIADRDVPFGPDLLFSASDLPDFVLHVEICEDMFVPVPPSAEAALAGATVLANLSGSPITIGRAEDRCLLARSASARCLAAYVYAAAGEGESTTDLAWDGQTMIWENGTELACSERFPKGERRSVADVDTGLLRSERLRMGTFDDNRRHHRAATDSFRRVEFRLDPPSDDIGLLRNIERFPFVPSNRERLEQDCYEAYNIQVAGLEQRLRALDYPKVIIGVSGGLDSTHALIVAAKAMDREGRPRSDILGFTLPGFATGDHTKNNAIKLGEALGITFEEIDIRETAKRMFAEIGHPFARGEKVYDVTFENVQAGLRTDYLFRLANQRGGIVLGTGDLSELALGWSTYGVGDQMSHYNVNGGVPKTLIQHLIRWVISTDQFEKSVTDVLQSVVDTEITPELVPAGEEEELQSSEAKVGPYALQDFSLFQVLRHGFQPSKIAFLAWHAWSDPERGQWPPGFPEGNRPTYSLSEIRHWLQVFVQRFYSFSQFKRSALPNGPKVSHGGSLSPRGDWRAPSDMSARIWLDEIEREVPEG</sequence>
<feature type="active site" description="For glutaminase activity" evidence="7">
    <location>
        <position position="121"/>
    </location>
</feature>
<dbReference type="GO" id="GO:0009435">
    <property type="term" value="P:NAD+ biosynthetic process"/>
    <property type="evidence" value="ECO:0007669"/>
    <property type="project" value="UniProtKB-UniRule"/>
</dbReference>
<evidence type="ECO:0000313" key="11">
    <source>
        <dbReference type="EMBL" id="ORV73012.1"/>
    </source>
</evidence>
<dbReference type="PANTHER" id="PTHR23090:SF9">
    <property type="entry name" value="GLUTAMINE-DEPENDENT NAD(+) SYNTHETASE"/>
    <property type="match status" value="1"/>
</dbReference>
<dbReference type="GO" id="GO:0005524">
    <property type="term" value="F:ATP binding"/>
    <property type="evidence" value="ECO:0007669"/>
    <property type="project" value="UniProtKB-UniRule"/>
</dbReference>
<reference evidence="11 12" key="1">
    <citation type="submission" date="2016-01" db="EMBL/GenBank/DDBJ databases">
        <title>The new phylogeny of the genus Mycobacterium.</title>
        <authorList>
            <person name="Tarcisio F."/>
            <person name="Conor M."/>
            <person name="Antonella G."/>
            <person name="Elisabetta G."/>
            <person name="Giulia F.S."/>
            <person name="Sara T."/>
            <person name="Anna F."/>
            <person name="Clotilde B."/>
            <person name="Roberto B."/>
            <person name="Veronica D.S."/>
            <person name="Fabio R."/>
            <person name="Monica P."/>
            <person name="Olivier J."/>
            <person name="Enrico T."/>
            <person name="Nicola S."/>
        </authorList>
    </citation>
    <scope>NUCLEOTIDE SEQUENCE [LARGE SCALE GENOMIC DNA]</scope>
    <source>
        <strain evidence="11 12">DSM 44160</strain>
    </source>
</reference>